<evidence type="ECO:0000259" key="2">
    <source>
        <dbReference type="Pfam" id="PF18962"/>
    </source>
</evidence>
<feature type="domain" description="Secretion system C-terminal sorting" evidence="2">
    <location>
        <begin position="518"/>
        <end position="585"/>
    </location>
</feature>
<sequence length="589" mass="66389">MPNRFSIVFLFLYGVSYAQLSVRNNAFVFVNDQIVFVNDAINLNETDSKIYLRNEAQIIQGSGITGNSGIGELSVYQEANVGEYGYNYWCSPVGSKTNNSINNPFGISLLSDVVSLTNSTPATYVHTSNFNGTSTPLNIEPYWIWKYIAGSKYSNWIHVQGNTNINPGEGFTMKGTQGSGNAQRYDFRGKPNTGTIAENVLNNQFTLVGNPYPSALDALKYIHDPENASVITGTLYFWQQDPYVNSHNLTDYQGGYATYTIDATGILETAIPAPFNTYNTDGTLNIIGALRLLGKKPKRYIPIGQGFMVEGTANGTVKTKNSHRVYIKETNINSTFFKALNSKGNSKNVDENNGFSIVPSDYKRFRLNIDFNNTYTRQLIETFHESATNGFDYGLESRINATDILKSDAHWKIDGYFYVAEALPFNEDLKIPLAIKVSQNMPVRIRITDVQNFENNSNIYLHDIENDMYVDLNNQDFNINIEAGNYTKRFEITFKKNTLRTDPKELTFLKVYQNNNMSKLIINNPNAINIKAFELFDVAGKLVHRKKIPSRETTQAYSTKGLNDGVYIVNLLFENTQILSKKIIVNNRK</sequence>
<dbReference type="InterPro" id="IPR026444">
    <property type="entry name" value="Secre_tail"/>
</dbReference>
<keyword evidence="4" id="KW-1185">Reference proteome</keyword>
<accession>A0ABV0AFI0</accession>
<dbReference type="Proteomes" id="UP001416393">
    <property type="component" value="Unassembled WGS sequence"/>
</dbReference>
<evidence type="ECO:0000256" key="1">
    <source>
        <dbReference type="ARBA" id="ARBA00022729"/>
    </source>
</evidence>
<gene>
    <name evidence="3" type="ORF">VP395_15430</name>
</gene>
<dbReference type="EMBL" id="JAZHYP010000012">
    <property type="protein sequence ID" value="MEN3325129.1"/>
    <property type="molecule type" value="Genomic_DNA"/>
</dbReference>
<dbReference type="RefSeq" id="WP_346242929.1">
    <property type="nucleotide sequence ID" value="NZ_JAZHYP010000012.1"/>
</dbReference>
<protein>
    <submittedName>
        <fullName evidence="3">T9SS type A sorting domain-containing protein</fullName>
    </submittedName>
</protein>
<name>A0ABV0AFI0_9FLAO</name>
<comment type="caution">
    <text evidence="3">The sequence shown here is derived from an EMBL/GenBank/DDBJ whole genome shotgun (WGS) entry which is preliminary data.</text>
</comment>
<dbReference type="Pfam" id="PF18962">
    <property type="entry name" value="Por_Secre_tail"/>
    <property type="match status" value="1"/>
</dbReference>
<reference evidence="3 4" key="1">
    <citation type="submission" date="2024-01" db="EMBL/GenBank/DDBJ databases">
        <title>Mariniflexile litorale sp. nov., isolated from the shallow sediments of the Sea of Japan.</title>
        <authorList>
            <person name="Romanenko L."/>
            <person name="Bystritskaya E."/>
            <person name="Isaeva M."/>
        </authorList>
    </citation>
    <scope>NUCLEOTIDE SEQUENCE [LARGE SCALE GENOMIC DNA]</scope>
    <source>
        <strain evidence="3 4">KCTC 32427</strain>
    </source>
</reference>
<proteinExistence type="predicted"/>
<dbReference type="NCBIfam" id="TIGR04183">
    <property type="entry name" value="Por_Secre_tail"/>
    <property type="match status" value="1"/>
</dbReference>
<evidence type="ECO:0000313" key="4">
    <source>
        <dbReference type="Proteomes" id="UP001416393"/>
    </source>
</evidence>
<organism evidence="3 4">
    <name type="scientific">Mariniflexile soesokkakense</name>
    <dbReference type="NCBI Taxonomy" id="1343160"/>
    <lineage>
        <taxon>Bacteria</taxon>
        <taxon>Pseudomonadati</taxon>
        <taxon>Bacteroidota</taxon>
        <taxon>Flavobacteriia</taxon>
        <taxon>Flavobacteriales</taxon>
        <taxon>Flavobacteriaceae</taxon>
        <taxon>Mariniflexile</taxon>
    </lineage>
</organism>
<evidence type="ECO:0000313" key="3">
    <source>
        <dbReference type="EMBL" id="MEN3325129.1"/>
    </source>
</evidence>
<keyword evidence="1" id="KW-0732">Signal</keyword>